<dbReference type="InterPro" id="IPR002110">
    <property type="entry name" value="Ankyrin_rpt"/>
</dbReference>
<dbReference type="PROSITE" id="PS50088">
    <property type="entry name" value="ANK_REPEAT"/>
    <property type="match status" value="1"/>
</dbReference>
<evidence type="ECO:0000313" key="4">
    <source>
        <dbReference type="EMBL" id="EKD66553.1"/>
    </source>
</evidence>
<dbReference type="Pfam" id="PF12796">
    <property type="entry name" value="Ank_2"/>
    <property type="match status" value="2"/>
</dbReference>
<dbReference type="GO" id="GO:0004540">
    <property type="term" value="F:RNA nuclease activity"/>
    <property type="evidence" value="ECO:0007669"/>
    <property type="project" value="TreeGrafter"/>
</dbReference>
<dbReference type="SUPFAM" id="SSF48403">
    <property type="entry name" value="Ankyrin repeat"/>
    <property type="match status" value="3"/>
</dbReference>
<evidence type="ECO:0000256" key="2">
    <source>
        <dbReference type="ARBA" id="ARBA00023043"/>
    </source>
</evidence>
<dbReference type="GO" id="GO:0003723">
    <property type="term" value="F:RNA binding"/>
    <property type="evidence" value="ECO:0007669"/>
    <property type="project" value="TreeGrafter"/>
</dbReference>
<evidence type="ECO:0000256" key="1">
    <source>
        <dbReference type="ARBA" id="ARBA00022737"/>
    </source>
</evidence>
<dbReference type="EMBL" id="AMFJ01021620">
    <property type="protein sequence ID" value="EKD66553.1"/>
    <property type="molecule type" value="Genomic_DNA"/>
</dbReference>
<dbReference type="GO" id="GO:0006396">
    <property type="term" value="P:RNA processing"/>
    <property type="evidence" value="ECO:0007669"/>
    <property type="project" value="TreeGrafter"/>
</dbReference>
<gene>
    <name evidence="4" type="ORF">ACD_49C00034G0001</name>
</gene>
<name>K2BCQ6_9BACT</name>
<comment type="caution">
    <text evidence="4">The sequence shown here is derived from an EMBL/GenBank/DDBJ whole genome shotgun (WGS) entry which is preliminary data.</text>
</comment>
<accession>K2BCQ6</accession>
<dbReference type="Gene3D" id="1.25.40.20">
    <property type="entry name" value="Ankyrin repeat-containing domain"/>
    <property type="match status" value="3"/>
</dbReference>
<dbReference type="SMART" id="SM00248">
    <property type="entry name" value="ANK"/>
    <property type="match status" value="13"/>
</dbReference>
<evidence type="ECO:0000256" key="3">
    <source>
        <dbReference type="PROSITE-ProRule" id="PRU00023"/>
    </source>
</evidence>
<keyword evidence="2 3" id="KW-0040">ANK repeat</keyword>
<keyword evidence="1" id="KW-0677">Repeat</keyword>
<dbReference type="PANTHER" id="PTHR24141">
    <property type="entry name" value="2-5A-DEPENDENT RIBONUCLEASE"/>
    <property type="match status" value="1"/>
</dbReference>
<feature type="repeat" description="ANK" evidence="3">
    <location>
        <begin position="381"/>
        <end position="413"/>
    </location>
</feature>
<dbReference type="AlphaFoldDB" id="K2BCQ6"/>
<dbReference type="PANTHER" id="PTHR24141:SF1">
    <property type="entry name" value="2-5A-DEPENDENT RIBONUCLEASE"/>
    <property type="match status" value="1"/>
</dbReference>
<organism evidence="4">
    <name type="scientific">uncultured bacterium</name>
    <name type="common">gcode 4</name>
    <dbReference type="NCBI Taxonomy" id="1234023"/>
    <lineage>
        <taxon>Bacteria</taxon>
        <taxon>environmental samples</taxon>
    </lineage>
</organism>
<dbReference type="PROSITE" id="PS50297">
    <property type="entry name" value="ANK_REP_REGION"/>
    <property type="match status" value="1"/>
</dbReference>
<sequence length="1159" mass="136599">MFYPVFGESEEVKSQKNIIETKKAYNNENLLDIYKTWEYPNRNSWVSDWDLFFGRIWFWEKATNFMKEFLTIKITKTDTWKVSLNLINNSSNNSKYHKLLLLLVAPEISEEVQVENISEFYKYISKIIELSSKIEKIFKDEKFWEELIWLANIINDYKEEFKTKSDILELLHSCVNEYATTKVSQNKLALFNACKKIASFDSRFQEFYRLYLLSQKWNINNFDNLRKILPSQISVDIYSKYYSKDIIGLLNKAIIAERISLKWNLNPDNSQIIWFLSEKIFKELTANVNSLLKDDWEIDKKWIDFKEKLTLVFFEEFSQSESAKWNKKIQEILPTIETKKDIDNIDDKWLTILNHLILDWDIDSIKELIKVWTNVNFTEENGRTPLMFAATVGCLETTKLLLESWADANILNEFWENAFEIAEAFGNEDVAIYLLDFTKEKPKNKKASTKIKKSVNEYIAEVSENDLEKIIKFIETQNKTLAEQIRDTGDISETCEWQDAMIYAFNKKNSDIINILINSGFDLNKKYKEGTILIHMISSWYTSLVASALKLRPDIDVDIIDETGKNLLTCAYNKQNWDLMKAIIDYWADVNFTYKNNNENFLMHLIESWHTSVATYILKNVKDVKIDHKDSNWKTALYYAFEKWLGDVMRELVTSLADLDIGYQENVTLPMLMTTNWSSSILEFIIQNRDDINLDLQDNNWKTLLMYMIENWMHNLTIKLLQTRKDINLNLKNNDWATALSIAFDKWSWEIIRALATAWANFEKKFSSVWWATIPMLLANVWYGSTLEHIIKTRTDIDFNIPDNTGKTLLIYLIENCQSKSGLLDIIKKLLEIRTDLKLDIKDFNWKTALSLATEKWLTDIIKYLAVAWADFNMKFDNWGKTVLMKMAEASYRSSIDFVLEKRNDIDLDIQDNYGKTLLMHMIENSLNDSIKKLLENNQIVINLNLADANNKTALFYAFDKWLWDIVKALSDAWADLNIIYPTNGKTILMELSTKWSSNTLEYILSRRKDVNLDIQDTYWKTLLMYMAENTQSTQLYNVLNDRFDMNLEILDRNRKTIMVYAIEKQLKDVIKLLSDAWADLNCLIGQGTTKTVLMNLISLWFNDAFKYIISSRIDIDLNIKDQWWLNLEAYVNNTQNDSLKQEFEKYKNNFRMSSKKIK</sequence>
<dbReference type="InterPro" id="IPR036770">
    <property type="entry name" value="Ankyrin_rpt-contain_sf"/>
</dbReference>
<reference evidence="4" key="1">
    <citation type="journal article" date="2012" name="Science">
        <title>Fermentation, hydrogen, and sulfur metabolism in multiple uncultivated bacterial phyla.</title>
        <authorList>
            <person name="Wrighton K.C."/>
            <person name="Thomas B.C."/>
            <person name="Sharon I."/>
            <person name="Miller C.S."/>
            <person name="Castelle C.J."/>
            <person name="VerBerkmoes N.C."/>
            <person name="Wilkins M.J."/>
            <person name="Hettich R.L."/>
            <person name="Lipton M.S."/>
            <person name="Williams K.H."/>
            <person name="Long P.E."/>
            <person name="Banfield J.F."/>
        </authorList>
    </citation>
    <scope>NUCLEOTIDE SEQUENCE [LARGE SCALE GENOMIC DNA]</scope>
</reference>
<proteinExistence type="predicted"/>
<protein>
    <submittedName>
        <fullName evidence="4">Uncharacterized protein</fullName>
    </submittedName>
</protein>